<evidence type="ECO:0000256" key="2">
    <source>
        <dbReference type="ARBA" id="ARBA00023015"/>
    </source>
</evidence>
<feature type="compositionally biased region" description="Basic and acidic residues" evidence="6">
    <location>
        <begin position="117"/>
        <end position="127"/>
    </location>
</feature>
<protein>
    <recommendedName>
        <fullName evidence="8">HTH cro/C1-type domain-containing protein</fullName>
    </recommendedName>
</protein>
<dbReference type="STRING" id="285458.BGM19_22775"/>
<dbReference type="EMBL" id="MEHJ01000001">
    <property type="protein sequence ID" value="OEJ25441.1"/>
    <property type="molecule type" value="Genomic_DNA"/>
</dbReference>
<dbReference type="SUPFAM" id="SSF47413">
    <property type="entry name" value="lambda repressor-like DNA-binding domains"/>
    <property type="match status" value="1"/>
</dbReference>
<keyword evidence="10" id="KW-1185">Reference proteome</keyword>
<dbReference type="Proteomes" id="UP000095759">
    <property type="component" value="Unassembled WGS sequence"/>
</dbReference>
<evidence type="ECO:0000256" key="5">
    <source>
        <dbReference type="ARBA" id="ARBA00023163"/>
    </source>
</evidence>
<feature type="region of interest" description="Disordered" evidence="6">
    <location>
        <begin position="372"/>
        <end position="398"/>
    </location>
</feature>
<dbReference type="InterPro" id="IPR010982">
    <property type="entry name" value="Lambda_DNA-bd_dom_sf"/>
</dbReference>
<dbReference type="GO" id="GO:0016987">
    <property type="term" value="F:sigma factor activity"/>
    <property type="evidence" value="ECO:0007669"/>
    <property type="project" value="UniProtKB-KW"/>
</dbReference>
<proteinExistence type="inferred from homology"/>
<keyword evidence="2" id="KW-0805">Transcription regulation</keyword>
<dbReference type="RefSeq" id="WP_069927370.1">
    <property type="nucleotide sequence ID" value="NZ_MEHI01000001.1"/>
</dbReference>
<dbReference type="OrthoDB" id="3869980at2"/>
<dbReference type="PROSITE" id="PS50943">
    <property type="entry name" value="HTH_CROC1"/>
    <property type="match status" value="1"/>
</dbReference>
<name>A0A1E5P7B3_9ACTN</name>
<feature type="region of interest" description="Disordered" evidence="6">
    <location>
        <begin position="1"/>
        <end position="34"/>
    </location>
</feature>
<keyword evidence="7" id="KW-0812">Transmembrane</keyword>
<evidence type="ECO:0000313" key="9">
    <source>
        <dbReference type="EMBL" id="OEJ25441.1"/>
    </source>
</evidence>
<dbReference type="InterPro" id="IPR039425">
    <property type="entry name" value="RNA_pol_sigma-70-like"/>
</dbReference>
<dbReference type="CDD" id="cd00093">
    <property type="entry name" value="HTH_XRE"/>
    <property type="match status" value="1"/>
</dbReference>
<dbReference type="SUPFAM" id="SSF88659">
    <property type="entry name" value="Sigma3 and sigma4 domains of RNA polymerase sigma factors"/>
    <property type="match status" value="1"/>
</dbReference>
<dbReference type="PANTHER" id="PTHR43133">
    <property type="entry name" value="RNA POLYMERASE ECF-TYPE SIGMA FACTO"/>
    <property type="match status" value="1"/>
</dbReference>
<dbReference type="GO" id="GO:0006352">
    <property type="term" value="P:DNA-templated transcription initiation"/>
    <property type="evidence" value="ECO:0007669"/>
    <property type="project" value="InterPro"/>
</dbReference>
<gene>
    <name evidence="9" type="ORF">AS594_14035</name>
</gene>
<dbReference type="SMART" id="SM00530">
    <property type="entry name" value="HTH_XRE"/>
    <property type="match status" value="1"/>
</dbReference>
<evidence type="ECO:0000313" key="10">
    <source>
        <dbReference type="Proteomes" id="UP000095759"/>
    </source>
</evidence>
<dbReference type="InterPro" id="IPR036388">
    <property type="entry name" value="WH-like_DNA-bd_sf"/>
</dbReference>
<feature type="domain" description="HTH cro/C1-type" evidence="8">
    <location>
        <begin position="20"/>
        <end position="54"/>
    </location>
</feature>
<feature type="transmembrane region" description="Helical" evidence="7">
    <location>
        <begin position="346"/>
        <end position="367"/>
    </location>
</feature>
<dbReference type="InterPro" id="IPR001387">
    <property type="entry name" value="Cro/C1-type_HTH"/>
</dbReference>
<dbReference type="SUPFAM" id="SSF88946">
    <property type="entry name" value="Sigma2 domain of RNA polymerase sigma factors"/>
    <property type="match status" value="1"/>
</dbReference>
<accession>A0A1E5P7B3</accession>
<dbReference type="PANTHER" id="PTHR43133:SF8">
    <property type="entry name" value="RNA POLYMERASE SIGMA FACTOR HI_1459-RELATED"/>
    <property type="match status" value="1"/>
</dbReference>
<evidence type="ECO:0000256" key="1">
    <source>
        <dbReference type="ARBA" id="ARBA00010641"/>
    </source>
</evidence>
<evidence type="ECO:0000256" key="4">
    <source>
        <dbReference type="ARBA" id="ARBA00023125"/>
    </source>
</evidence>
<reference evidence="9 10" key="1">
    <citation type="submission" date="2016-08" db="EMBL/GenBank/DDBJ databases">
        <title>Complete genome sequence of Streptomyces agglomeratus strain 6-3-2, a novel anti-MRSA actinomycete isolated from Wuli of Tebit, China.</title>
        <authorList>
            <person name="Chen X."/>
        </authorList>
    </citation>
    <scope>NUCLEOTIDE SEQUENCE [LARGE SCALE GENOMIC DNA]</scope>
    <source>
        <strain evidence="9 10">6-3-2</strain>
    </source>
</reference>
<dbReference type="AlphaFoldDB" id="A0A1E5P7B3"/>
<keyword evidence="7" id="KW-0472">Membrane</keyword>
<keyword evidence="5" id="KW-0804">Transcription</keyword>
<keyword evidence="7" id="KW-1133">Transmembrane helix</keyword>
<evidence type="ECO:0000256" key="3">
    <source>
        <dbReference type="ARBA" id="ARBA00023082"/>
    </source>
</evidence>
<comment type="similarity">
    <text evidence="1">Belongs to the sigma-70 factor family. ECF subfamily.</text>
</comment>
<evidence type="ECO:0000256" key="7">
    <source>
        <dbReference type="SAM" id="Phobius"/>
    </source>
</evidence>
<dbReference type="InterPro" id="IPR013324">
    <property type="entry name" value="RNA_pol_sigma_r3/r4-like"/>
</dbReference>
<dbReference type="Gene3D" id="1.10.10.10">
    <property type="entry name" value="Winged helix-like DNA-binding domain superfamily/Winged helix DNA-binding domain"/>
    <property type="match status" value="1"/>
</dbReference>
<dbReference type="GO" id="GO:0003677">
    <property type="term" value="F:DNA binding"/>
    <property type="evidence" value="ECO:0007669"/>
    <property type="project" value="UniProtKB-KW"/>
</dbReference>
<dbReference type="Gene3D" id="1.10.260.40">
    <property type="entry name" value="lambda repressor-like DNA-binding domains"/>
    <property type="match status" value="1"/>
</dbReference>
<evidence type="ECO:0000256" key="6">
    <source>
        <dbReference type="SAM" id="MobiDB-lite"/>
    </source>
</evidence>
<sequence length="422" mass="45767">MTQSTQTAPADPLPSPKERRRLREAKSLTQEQVATALGVSRETIKAWESGRVNPRRRKRAAYAKLLASFRDETRTPAAGTTPASPSTVPGGDAPGRPPQGVEHNHPAGNAAVTARSTPEETPRRATDPHAPGETAPDAPAESSNGALALTPAQAFDALYGHSATALLSQAYLLTGSRPLARETVEYAFRLAWERWPAVATDRDPAGWVRAAAYEYALSPWHRLRRAHKRHERPPADRDRRVLLQALLDLPPVHRRTLLLYDGLGLDLPDTAAETEASTPAAANRLLNARAALAQRLPELAGAGTPAEQSALLQERLRHLAELVTATPVKLPPAKAVRMGSERRSRFWTRAALFFTAMIVSATGFTLVTAPTRYEPPRAPGEPVRGVPVHAGPQPLTPQDEELRALLHDSPMTGPPRLVPETR</sequence>
<organism evidence="9 10">
    <name type="scientific">Streptomyces agglomeratus</name>
    <dbReference type="NCBI Taxonomy" id="285458"/>
    <lineage>
        <taxon>Bacteria</taxon>
        <taxon>Bacillati</taxon>
        <taxon>Actinomycetota</taxon>
        <taxon>Actinomycetes</taxon>
        <taxon>Kitasatosporales</taxon>
        <taxon>Streptomycetaceae</taxon>
        <taxon>Streptomyces</taxon>
    </lineage>
</organism>
<dbReference type="Gene3D" id="1.10.1740.10">
    <property type="match status" value="1"/>
</dbReference>
<keyword evidence="4" id="KW-0238">DNA-binding</keyword>
<comment type="caution">
    <text evidence="9">The sequence shown here is derived from an EMBL/GenBank/DDBJ whole genome shotgun (WGS) entry which is preliminary data.</text>
</comment>
<dbReference type="Pfam" id="PF01381">
    <property type="entry name" value="HTH_3"/>
    <property type="match status" value="1"/>
</dbReference>
<evidence type="ECO:0000259" key="8">
    <source>
        <dbReference type="PROSITE" id="PS50943"/>
    </source>
</evidence>
<feature type="region of interest" description="Disordered" evidence="6">
    <location>
        <begin position="63"/>
        <end position="144"/>
    </location>
</feature>
<keyword evidence="3" id="KW-0731">Sigma factor</keyword>
<dbReference type="InterPro" id="IPR013325">
    <property type="entry name" value="RNA_pol_sigma_r2"/>
</dbReference>